<reference evidence="2 3" key="1">
    <citation type="journal article" date="2020" name="mSystems">
        <title>Defining Genomic and Predicted Metabolic Features of the Acetobacterium Genus.</title>
        <authorList>
            <person name="Ross D.E."/>
            <person name="Marshall C.W."/>
            <person name="Gulliver D."/>
            <person name="May H.D."/>
            <person name="Norman R.S."/>
        </authorList>
    </citation>
    <scope>NUCLEOTIDE SEQUENCE [LARGE SCALE GENOMIC DNA]</scope>
    <source>
        <strain evidence="2 3">DSM 9173</strain>
    </source>
</reference>
<sequence>MKKHIFVICAYGKSRFLEECVDSILKQTAKENIIISTATPNELIEGVGKKYQIEIRTHDVSGIGIDWNSGYECADSKYVTLVHQDDVYKEDYQKKILMSMDKNEDSLIAFSNYREIRKDVIVSPNRNIKIKELMLSPLKHVNRNRFIRRRILSLGNPICCPSVTYNKSLLQNFSFDTELNTNLDWAAWEKVSKYKGRYIYISEPLMFHRIHEDSETSNTIENKKRAEEDLMMLKKFWPSPIANFIFHFYKNSEKSNAL</sequence>
<dbReference type="RefSeq" id="WP_148603450.1">
    <property type="nucleotide sequence ID" value="NZ_RXYB01000008.1"/>
</dbReference>
<dbReference type="InterPro" id="IPR001173">
    <property type="entry name" value="Glyco_trans_2-like"/>
</dbReference>
<dbReference type="InterPro" id="IPR029044">
    <property type="entry name" value="Nucleotide-diphossugar_trans"/>
</dbReference>
<dbReference type="PANTHER" id="PTHR22916:SF3">
    <property type="entry name" value="UDP-GLCNAC:BETAGAL BETA-1,3-N-ACETYLGLUCOSAMINYLTRANSFERASE-LIKE PROTEIN 1"/>
    <property type="match status" value="1"/>
</dbReference>
<dbReference type="Proteomes" id="UP000653358">
    <property type="component" value="Unassembled WGS sequence"/>
</dbReference>
<dbReference type="Gene3D" id="3.90.550.10">
    <property type="entry name" value="Spore Coat Polysaccharide Biosynthesis Protein SpsA, Chain A"/>
    <property type="match status" value="1"/>
</dbReference>
<dbReference type="CDD" id="cd00761">
    <property type="entry name" value="Glyco_tranf_GTA_type"/>
    <property type="match status" value="1"/>
</dbReference>
<feature type="domain" description="Glycosyltransferase 2-like" evidence="1">
    <location>
        <begin position="6"/>
        <end position="162"/>
    </location>
</feature>
<evidence type="ECO:0000313" key="3">
    <source>
        <dbReference type="Proteomes" id="UP000653358"/>
    </source>
</evidence>
<accession>A0ABR6WJR2</accession>
<evidence type="ECO:0000313" key="2">
    <source>
        <dbReference type="EMBL" id="MBC3796739.1"/>
    </source>
</evidence>
<gene>
    <name evidence="2" type="ORF">GH807_06710</name>
</gene>
<dbReference type="SUPFAM" id="SSF53448">
    <property type="entry name" value="Nucleotide-diphospho-sugar transferases"/>
    <property type="match status" value="1"/>
</dbReference>
<proteinExistence type="predicted"/>
<dbReference type="PANTHER" id="PTHR22916">
    <property type="entry name" value="GLYCOSYLTRANSFERASE"/>
    <property type="match status" value="1"/>
</dbReference>
<organism evidence="2 3">
    <name type="scientific">Acetobacterium tundrae</name>
    <dbReference type="NCBI Taxonomy" id="132932"/>
    <lineage>
        <taxon>Bacteria</taxon>
        <taxon>Bacillati</taxon>
        <taxon>Bacillota</taxon>
        <taxon>Clostridia</taxon>
        <taxon>Eubacteriales</taxon>
        <taxon>Eubacteriaceae</taxon>
        <taxon>Acetobacterium</taxon>
    </lineage>
</organism>
<dbReference type="Pfam" id="PF00535">
    <property type="entry name" value="Glycos_transf_2"/>
    <property type="match status" value="1"/>
</dbReference>
<protein>
    <submittedName>
        <fullName evidence="2">Glycosyltransferase</fullName>
    </submittedName>
</protein>
<keyword evidence="3" id="KW-1185">Reference proteome</keyword>
<name>A0ABR6WJR2_9FIRM</name>
<evidence type="ECO:0000259" key="1">
    <source>
        <dbReference type="Pfam" id="PF00535"/>
    </source>
</evidence>
<dbReference type="EMBL" id="WJBB01000006">
    <property type="protein sequence ID" value="MBC3796739.1"/>
    <property type="molecule type" value="Genomic_DNA"/>
</dbReference>
<comment type="caution">
    <text evidence="2">The sequence shown here is derived from an EMBL/GenBank/DDBJ whole genome shotgun (WGS) entry which is preliminary data.</text>
</comment>